<dbReference type="PANTHER" id="PTHR11802">
    <property type="entry name" value="SERINE PROTEASE FAMILY S10 SERINE CARBOXYPEPTIDASE"/>
    <property type="match status" value="1"/>
</dbReference>
<protein>
    <recommendedName>
        <fullName evidence="2">Carboxypeptidase</fullName>
        <ecNumber evidence="2">3.4.16.-</ecNumber>
    </recommendedName>
</protein>
<organism evidence="3 4">
    <name type="scientific">Ceratodon purpureus</name>
    <name type="common">Fire moss</name>
    <name type="synonym">Dicranum purpureum</name>
    <dbReference type="NCBI Taxonomy" id="3225"/>
    <lineage>
        <taxon>Eukaryota</taxon>
        <taxon>Viridiplantae</taxon>
        <taxon>Streptophyta</taxon>
        <taxon>Embryophyta</taxon>
        <taxon>Bryophyta</taxon>
        <taxon>Bryophytina</taxon>
        <taxon>Bryopsida</taxon>
        <taxon>Dicranidae</taxon>
        <taxon>Pseudoditrichales</taxon>
        <taxon>Ditrichaceae</taxon>
        <taxon>Ceratodon</taxon>
    </lineage>
</organism>
<dbReference type="InterPro" id="IPR018202">
    <property type="entry name" value="Ser_caboxypep_ser_AS"/>
</dbReference>
<dbReference type="EC" id="3.4.16.-" evidence="2"/>
<keyword evidence="2" id="KW-0121">Carboxypeptidase</keyword>
<dbReference type="InterPro" id="IPR001563">
    <property type="entry name" value="Peptidase_S10"/>
</dbReference>
<keyword evidence="2" id="KW-0645">Protease</keyword>
<feature type="signal peptide" evidence="2">
    <location>
        <begin position="1"/>
        <end position="29"/>
    </location>
</feature>
<dbReference type="GO" id="GO:0006508">
    <property type="term" value="P:proteolysis"/>
    <property type="evidence" value="ECO:0007669"/>
    <property type="project" value="UniProtKB-KW"/>
</dbReference>
<dbReference type="EMBL" id="CM026430">
    <property type="protein sequence ID" value="KAG0562167.1"/>
    <property type="molecule type" value="Genomic_DNA"/>
</dbReference>
<dbReference type="SUPFAM" id="SSF53474">
    <property type="entry name" value="alpha/beta-Hydrolases"/>
    <property type="match status" value="1"/>
</dbReference>
<dbReference type="Gene3D" id="3.40.50.1820">
    <property type="entry name" value="alpha/beta hydrolase"/>
    <property type="match status" value="1"/>
</dbReference>
<dbReference type="GO" id="GO:0004185">
    <property type="term" value="F:serine-type carboxypeptidase activity"/>
    <property type="evidence" value="ECO:0007669"/>
    <property type="project" value="UniProtKB-UniRule"/>
</dbReference>
<reference evidence="3" key="1">
    <citation type="submission" date="2020-06" db="EMBL/GenBank/DDBJ databases">
        <title>WGS assembly of Ceratodon purpureus strain R40.</title>
        <authorList>
            <person name="Carey S.B."/>
            <person name="Jenkins J."/>
            <person name="Shu S."/>
            <person name="Lovell J.T."/>
            <person name="Sreedasyam A."/>
            <person name="Maumus F."/>
            <person name="Tiley G.P."/>
            <person name="Fernandez-Pozo N."/>
            <person name="Barry K."/>
            <person name="Chen C."/>
            <person name="Wang M."/>
            <person name="Lipzen A."/>
            <person name="Daum C."/>
            <person name="Saski C.A."/>
            <person name="Payton A.C."/>
            <person name="Mcbreen J.C."/>
            <person name="Conrad R.E."/>
            <person name="Kollar L.M."/>
            <person name="Olsson S."/>
            <person name="Huttunen S."/>
            <person name="Landis J.B."/>
            <person name="Wickett N.J."/>
            <person name="Johnson M.G."/>
            <person name="Rensing S.A."/>
            <person name="Grimwood J."/>
            <person name="Schmutz J."/>
            <person name="Mcdaniel S.F."/>
        </authorList>
    </citation>
    <scope>NUCLEOTIDE SEQUENCE</scope>
    <source>
        <strain evidence="3">R40</strain>
    </source>
</reference>
<keyword evidence="2" id="KW-0732">Signal</keyword>
<accession>A0A8T0GUD0</accession>
<evidence type="ECO:0000256" key="1">
    <source>
        <dbReference type="ARBA" id="ARBA00009431"/>
    </source>
</evidence>
<sequence>MAILLGDWKLGQGAVRCLVLLMILHAGLATGEYKIPQEALPTKSGYLDVKTPTATSLFYAYYEALDATDELSKTPVILWLQGGPGCSGLIGNFGEMGPWRIGEDMQLHKNSNPWNRRFGLLFIDSPAGSGFSIAPSSDAIVTNQYQVARDLYEALQIFFSNSAYKSRPLYVTGESYGGKYVPALGYYIISKAHKLRLKSEQPLFELQGVAIGNGLTHPIVQVQTYGATAYYMGLVDKRQRHVLDNLAKKSVECILRKDWLGAIAARSTLMGSLREMSGLTTLEDVRKSVDYFTSANGTDYLTEFVNKETVKKALGANVNTTWEQCGDLVDEKMQVDIMKSTKWMVEALLRAQLPVLLYQGQWDIQDGVASNEAWMHTIVWESLNGFWASERKVWKEEGILAGYVRTHENLGHVIVAGAGHLSPADQNLRTQRMIEAWISGKLGSLSL</sequence>
<dbReference type="InterPro" id="IPR029058">
    <property type="entry name" value="AB_hydrolase_fold"/>
</dbReference>
<dbReference type="Proteomes" id="UP000822688">
    <property type="component" value="Chromosome 9"/>
</dbReference>
<dbReference type="PANTHER" id="PTHR11802:SF454">
    <property type="entry name" value="SERINE CARBOXYPEPTIDASE-LIKE 50"/>
    <property type="match status" value="1"/>
</dbReference>
<gene>
    <name evidence="3" type="ORF">KC19_9G123200</name>
</gene>
<dbReference type="Pfam" id="PF00450">
    <property type="entry name" value="Peptidase_S10"/>
    <property type="match status" value="1"/>
</dbReference>
<evidence type="ECO:0000313" key="3">
    <source>
        <dbReference type="EMBL" id="KAG0562167.1"/>
    </source>
</evidence>
<dbReference type="PROSITE" id="PS00131">
    <property type="entry name" value="CARBOXYPEPT_SER_SER"/>
    <property type="match status" value="1"/>
</dbReference>
<keyword evidence="2" id="KW-0378">Hydrolase</keyword>
<evidence type="ECO:0000313" key="4">
    <source>
        <dbReference type="Proteomes" id="UP000822688"/>
    </source>
</evidence>
<evidence type="ECO:0000256" key="2">
    <source>
        <dbReference type="RuleBase" id="RU361156"/>
    </source>
</evidence>
<dbReference type="PRINTS" id="PR00724">
    <property type="entry name" value="CRBOXYPTASEC"/>
</dbReference>
<proteinExistence type="inferred from homology"/>
<feature type="chain" id="PRO_5035963214" description="Carboxypeptidase" evidence="2">
    <location>
        <begin position="30"/>
        <end position="447"/>
    </location>
</feature>
<comment type="similarity">
    <text evidence="1 2">Belongs to the peptidase S10 family.</text>
</comment>
<dbReference type="AlphaFoldDB" id="A0A8T0GUD0"/>
<keyword evidence="4" id="KW-1185">Reference proteome</keyword>
<name>A0A8T0GUD0_CERPU</name>
<comment type="caution">
    <text evidence="3">The sequence shown here is derived from an EMBL/GenBank/DDBJ whole genome shotgun (WGS) entry which is preliminary data.</text>
</comment>